<dbReference type="EMBL" id="AP015029">
    <property type="protein sequence ID" value="BAW21310.1"/>
    <property type="molecule type" value="Genomic_DNA"/>
</dbReference>
<accession>A0A1L7N765</accession>
<evidence type="ECO:0000313" key="1">
    <source>
        <dbReference type="EMBL" id="BAW21310.1"/>
    </source>
</evidence>
<name>A0A1L7N765_PSEPU</name>
<sequence length="57" mass="6716">MLLEPCCSLFVSLQGEGKHFMDVRPQGKRLQHHQLTPEHNKLTDLKKVDFILWQMRG</sequence>
<reference evidence="1 2" key="1">
    <citation type="submission" date="2015-11" db="EMBL/GenBank/DDBJ databases">
        <title>Complete genome sequencing of a biphenyl-degrading bacterium, Pseudomonas putida KF715 (=NBRC110667).</title>
        <authorList>
            <person name="Suenaga H."/>
            <person name="Fujihara N."/>
            <person name="Watanabe T."/>
            <person name="Hirose J."/>
            <person name="Kimura N."/>
            <person name="Yamazoe A."/>
            <person name="Hosoyama A."/>
            <person name="Shimodaira J."/>
            <person name="Furukawa K."/>
        </authorList>
    </citation>
    <scope>NUCLEOTIDE SEQUENCE [LARGE SCALE GENOMIC DNA]</scope>
    <source>
        <strain evidence="1 2">KF715</strain>
    </source>
</reference>
<dbReference type="AlphaFoldDB" id="A0A1L7N765"/>
<gene>
    <name evidence="1" type="ORF">KF715C_ch7370</name>
</gene>
<dbReference type="Proteomes" id="UP000218731">
    <property type="component" value="Chromosome 1"/>
</dbReference>
<protein>
    <submittedName>
        <fullName evidence="1">Uncharacterized protein</fullName>
    </submittedName>
</protein>
<evidence type="ECO:0000313" key="2">
    <source>
        <dbReference type="Proteomes" id="UP000218731"/>
    </source>
</evidence>
<proteinExistence type="predicted"/>
<organism evidence="1 2">
    <name type="scientific">Pseudomonas putida</name>
    <name type="common">Arthrobacter siderocapsulatus</name>
    <dbReference type="NCBI Taxonomy" id="303"/>
    <lineage>
        <taxon>Bacteria</taxon>
        <taxon>Pseudomonadati</taxon>
        <taxon>Pseudomonadota</taxon>
        <taxon>Gammaproteobacteria</taxon>
        <taxon>Pseudomonadales</taxon>
        <taxon>Pseudomonadaceae</taxon>
        <taxon>Pseudomonas</taxon>
    </lineage>
</organism>